<accession>A0ABD3MXA9</accession>
<dbReference type="Proteomes" id="UP001530400">
    <property type="component" value="Unassembled WGS sequence"/>
</dbReference>
<protein>
    <submittedName>
        <fullName evidence="1">Uncharacterized protein</fullName>
    </submittedName>
</protein>
<comment type="caution">
    <text evidence="1">The sequence shown here is derived from an EMBL/GenBank/DDBJ whole genome shotgun (WGS) entry which is preliminary data.</text>
</comment>
<gene>
    <name evidence="1" type="ORF">ACHAWO_008633</name>
</gene>
<keyword evidence="2" id="KW-1185">Reference proteome</keyword>
<name>A0ABD3MXA9_9STRA</name>
<dbReference type="AlphaFoldDB" id="A0ABD3MXA9"/>
<sequence length="93" mass="10091">MHHRTSTQAGLRSGPLVWARRWSPDQSGAAAGGAKSDSVGCQNGGSLWKLSRIIRVEAFVEGRTPLGVVQYMVDQLIKSDKLQRLDGILSMVV</sequence>
<organism evidence="1 2">
    <name type="scientific">Cyclotella atomus</name>
    <dbReference type="NCBI Taxonomy" id="382360"/>
    <lineage>
        <taxon>Eukaryota</taxon>
        <taxon>Sar</taxon>
        <taxon>Stramenopiles</taxon>
        <taxon>Ochrophyta</taxon>
        <taxon>Bacillariophyta</taxon>
        <taxon>Coscinodiscophyceae</taxon>
        <taxon>Thalassiosirophycidae</taxon>
        <taxon>Stephanodiscales</taxon>
        <taxon>Stephanodiscaceae</taxon>
        <taxon>Cyclotella</taxon>
    </lineage>
</organism>
<proteinExistence type="predicted"/>
<evidence type="ECO:0000313" key="1">
    <source>
        <dbReference type="EMBL" id="KAL3768504.1"/>
    </source>
</evidence>
<reference evidence="1 2" key="1">
    <citation type="submission" date="2024-10" db="EMBL/GenBank/DDBJ databases">
        <title>Updated reference genomes for cyclostephanoid diatoms.</title>
        <authorList>
            <person name="Roberts W.R."/>
            <person name="Alverson A.J."/>
        </authorList>
    </citation>
    <scope>NUCLEOTIDE SEQUENCE [LARGE SCALE GENOMIC DNA]</scope>
    <source>
        <strain evidence="1 2">AJA010-31</strain>
    </source>
</reference>
<dbReference type="EMBL" id="JALLPJ020001346">
    <property type="protein sequence ID" value="KAL3768504.1"/>
    <property type="molecule type" value="Genomic_DNA"/>
</dbReference>
<evidence type="ECO:0000313" key="2">
    <source>
        <dbReference type="Proteomes" id="UP001530400"/>
    </source>
</evidence>